<dbReference type="EMBL" id="CP076664">
    <property type="protein sequence ID" value="QWU89406.1"/>
    <property type="molecule type" value="Genomic_DNA"/>
</dbReference>
<proteinExistence type="inferred from homology"/>
<evidence type="ECO:0000256" key="4">
    <source>
        <dbReference type="ARBA" id="ARBA00022989"/>
    </source>
</evidence>
<evidence type="ECO:0000256" key="7">
    <source>
        <dbReference type="SAM" id="Phobius"/>
    </source>
</evidence>
<feature type="transmembrane region" description="Helical" evidence="7">
    <location>
        <begin position="403"/>
        <end position="421"/>
    </location>
</feature>
<keyword evidence="5 7" id="KW-0472">Membrane</keyword>
<feature type="transmembrane region" description="Helical" evidence="7">
    <location>
        <begin position="433"/>
        <end position="454"/>
    </location>
</feature>
<accession>A0ABX8I7Z4</accession>
<feature type="region of interest" description="Disordered" evidence="6">
    <location>
        <begin position="218"/>
        <end position="242"/>
    </location>
</feature>
<gene>
    <name evidence="8" type="ORF">CA3LBN_003729</name>
</gene>
<dbReference type="PANTHER" id="PTHR12050:SF0">
    <property type="entry name" value="RH04491P"/>
    <property type="match status" value="1"/>
</dbReference>
<evidence type="ECO:0000256" key="2">
    <source>
        <dbReference type="ARBA" id="ARBA00005645"/>
    </source>
</evidence>
<organism evidence="8 9">
    <name type="scientific">Candidozyma haemuli</name>
    <dbReference type="NCBI Taxonomy" id="45357"/>
    <lineage>
        <taxon>Eukaryota</taxon>
        <taxon>Fungi</taxon>
        <taxon>Dikarya</taxon>
        <taxon>Ascomycota</taxon>
        <taxon>Saccharomycotina</taxon>
        <taxon>Pichiomycetes</taxon>
        <taxon>Metschnikowiaceae</taxon>
        <taxon>Candidozyma</taxon>
    </lineage>
</organism>
<keyword evidence="9" id="KW-1185">Reference proteome</keyword>
<dbReference type="Pfam" id="PF17234">
    <property type="entry name" value="MPM1"/>
    <property type="match status" value="1"/>
</dbReference>
<comment type="subcellular location">
    <subcellularLocation>
        <location evidence="1">Membrane</location>
        <topology evidence="1">Multi-pass membrane protein</topology>
    </subcellularLocation>
</comment>
<keyword evidence="3 7" id="KW-0812">Transmembrane</keyword>
<feature type="transmembrane region" description="Helical" evidence="7">
    <location>
        <begin position="360"/>
        <end position="379"/>
    </location>
</feature>
<evidence type="ECO:0000256" key="3">
    <source>
        <dbReference type="ARBA" id="ARBA00022692"/>
    </source>
</evidence>
<evidence type="ECO:0008006" key="10">
    <source>
        <dbReference type="Google" id="ProtNLM"/>
    </source>
</evidence>
<feature type="region of interest" description="Disordered" evidence="6">
    <location>
        <begin position="275"/>
        <end position="297"/>
    </location>
</feature>
<sequence>MCKKKEDTLTRAESDSDSFSPYDEDISRFFDKASGFTKKVVGHTFDLASDLPSMFKEQEEHFMDRFMNRPYQTRDKDLDSDRSFHPFGMAFDALDVFGGSSGDTPFGLYSYKSPSVRKYNECMRKDGESVWDTEGYWRCLFPNREIPNKLLNYKKNHLSGHILTKEDFNEAIQEHPGADKNGVIDLGPKGMFFREFNRYLNWKNHLYEDVRRQREESRRNLRESMRAANPFTPENEGQGQPDEVVSYSTKIYTNYDRDNNNEVMHETKTEVMADGRSVTTKSTRTRPIGSTEWSVADQSTEEDNKSGWFWNSKNNIDRPQTLTQFAMNPLNKIIFLSAFLAFGFLLILLSCALYNNWKPLWVIAVFLVAPLPNIISSSIENNRDDFLTFSNDRGNTPTPLQESAKIITGFLLVSGIALPLTMYHTQLIGVGSLFMSVIGGLIVYSDIIVFIWFFSEHEDENDDFNF</sequence>
<evidence type="ECO:0000256" key="1">
    <source>
        <dbReference type="ARBA" id="ARBA00004141"/>
    </source>
</evidence>
<reference evidence="8 9" key="1">
    <citation type="submission" date="2021-06" db="EMBL/GenBank/DDBJ databases">
        <title>Candida outbreak in Lebanon.</title>
        <authorList>
            <person name="Finianos M."/>
        </authorList>
    </citation>
    <scope>NUCLEOTIDE SEQUENCE [LARGE SCALE GENOMIC DNA]</scope>
    <source>
        <strain evidence="8">CA3LBN</strain>
    </source>
</reference>
<dbReference type="Pfam" id="PF04133">
    <property type="entry name" value="Vps55"/>
    <property type="match status" value="1"/>
</dbReference>
<evidence type="ECO:0000313" key="8">
    <source>
        <dbReference type="EMBL" id="QWU89406.1"/>
    </source>
</evidence>
<keyword evidence="4 7" id="KW-1133">Transmembrane helix</keyword>
<name>A0ABX8I7Z4_9ASCO</name>
<evidence type="ECO:0000313" key="9">
    <source>
        <dbReference type="Proteomes" id="UP000825434"/>
    </source>
</evidence>
<protein>
    <recommendedName>
        <fullName evidence="10">Vacuolar protein sorting-associated protein 55</fullName>
    </recommendedName>
</protein>
<comment type="similarity">
    <text evidence="2">Belongs to the OB-RGRP/VPS55 family.</text>
</comment>
<dbReference type="Proteomes" id="UP000825434">
    <property type="component" value="Chromosome 4"/>
</dbReference>
<dbReference type="InterPro" id="IPR035187">
    <property type="entry name" value="Mpm1"/>
</dbReference>
<evidence type="ECO:0000256" key="6">
    <source>
        <dbReference type="SAM" id="MobiDB-lite"/>
    </source>
</evidence>
<feature type="transmembrane region" description="Helical" evidence="7">
    <location>
        <begin position="333"/>
        <end position="353"/>
    </location>
</feature>
<dbReference type="InterPro" id="IPR007262">
    <property type="entry name" value="Vps55/LEPROT"/>
</dbReference>
<dbReference type="PANTHER" id="PTHR12050">
    <property type="entry name" value="LEPTIN RECEPTOR-RELATED"/>
    <property type="match status" value="1"/>
</dbReference>
<evidence type="ECO:0000256" key="5">
    <source>
        <dbReference type="ARBA" id="ARBA00023136"/>
    </source>
</evidence>